<protein>
    <submittedName>
        <fullName evidence="1">Uncharacterized protein</fullName>
    </submittedName>
</protein>
<name>A0A5B7JU69_PORTR</name>
<dbReference type="EMBL" id="VSRR010122764">
    <property type="protein sequence ID" value="MPD00411.1"/>
    <property type="molecule type" value="Genomic_DNA"/>
</dbReference>
<gene>
    <name evidence="1" type="ORF">E2C01_095880</name>
</gene>
<reference evidence="1 2" key="1">
    <citation type="submission" date="2019-05" db="EMBL/GenBank/DDBJ databases">
        <title>Another draft genome of Portunus trituberculatus and its Hox gene families provides insights of decapod evolution.</title>
        <authorList>
            <person name="Jeong J.-H."/>
            <person name="Song I."/>
            <person name="Kim S."/>
            <person name="Choi T."/>
            <person name="Kim D."/>
            <person name="Ryu S."/>
            <person name="Kim W."/>
        </authorList>
    </citation>
    <scope>NUCLEOTIDE SEQUENCE [LARGE SCALE GENOMIC DNA]</scope>
    <source>
        <tissue evidence="1">Muscle</tissue>
    </source>
</reference>
<dbReference type="Proteomes" id="UP000324222">
    <property type="component" value="Unassembled WGS sequence"/>
</dbReference>
<dbReference type="AlphaFoldDB" id="A0A5B7JU69"/>
<accession>A0A5B7JU69</accession>
<evidence type="ECO:0000313" key="2">
    <source>
        <dbReference type="Proteomes" id="UP000324222"/>
    </source>
</evidence>
<comment type="caution">
    <text evidence="1">The sequence shown here is derived from an EMBL/GenBank/DDBJ whole genome shotgun (WGS) entry which is preliminary data.</text>
</comment>
<sequence>MEVWRASKGRRLKVQCNQRQLHRGSLDPWQGRNEPSCILDCCCCCCCRNTSSKLHGTQLGPILCQASQGSGVKGTSLIGSPSSRI</sequence>
<keyword evidence="2" id="KW-1185">Reference proteome</keyword>
<organism evidence="1 2">
    <name type="scientific">Portunus trituberculatus</name>
    <name type="common">Swimming crab</name>
    <name type="synonym">Neptunus trituberculatus</name>
    <dbReference type="NCBI Taxonomy" id="210409"/>
    <lineage>
        <taxon>Eukaryota</taxon>
        <taxon>Metazoa</taxon>
        <taxon>Ecdysozoa</taxon>
        <taxon>Arthropoda</taxon>
        <taxon>Crustacea</taxon>
        <taxon>Multicrustacea</taxon>
        <taxon>Malacostraca</taxon>
        <taxon>Eumalacostraca</taxon>
        <taxon>Eucarida</taxon>
        <taxon>Decapoda</taxon>
        <taxon>Pleocyemata</taxon>
        <taxon>Brachyura</taxon>
        <taxon>Eubrachyura</taxon>
        <taxon>Portunoidea</taxon>
        <taxon>Portunidae</taxon>
        <taxon>Portuninae</taxon>
        <taxon>Portunus</taxon>
    </lineage>
</organism>
<evidence type="ECO:0000313" key="1">
    <source>
        <dbReference type="EMBL" id="MPD00411.1"/>
    </source>
</evidence>
<proteinExistence type="predicted"/>